<sequence length="192" mass="20453">MDTGTWDALVGSMKSAYDKGVREGAVPRPVIMPLVRGELVGLVWLRPTKPGDDTLTGIAALSNIAAAACADEVVLAWETQDVATACELPVLGPSPCLNMVRATPDGHVLHQFPYTEESSSAGPGGTDGSMTVLDWKRAPAPRPDGELPPPVRAAVDYAFTPMELDHPNPFGVTVVLMEEDGYTVRLTDTFDH</sequence>
<name>A0A2I0SYP2_9ACTN</name>
<accession>A0A2I0SYP2</accession>
<dbReference type="RefSeq" id="WP_103547331.1">
    <property type="nucleotide sequence ID" value="NZ_JBHJSK010000002.1"/>
</dbReference>
<dbReference type="Proteomes" id="UP000236178">
    <property type="component" value="Unassembled WGS sequence"/>
</dbReference>
<gene>
    <name evidence="1" type="ORF">CW362_01145</name>
</gene>
<dbReference type="EMBL" id="PJOS01000001">
    <property type="protein sequence ID" value="PKT75020.1"/>
    <property type="molecule type" value="Genomic_DNA"/>
</dbReference>
<comment type="caution">
    <text evidence="1">The sequence shown here is derived from an EMBL/GenBank/DDBJ whole genome shotgun (WGS) entry which is preliminary data.</text>
</comment>
<dbReference type="OrthoDB" id="3698524at2"/>
<dbReference type="AlphaFoldDB" id="A0A2I0SYP2"/>
<protein>
    <submittedName>
        <fullName evidence="1">Uncharacterized protein</fullName>
    </submittedName>
</protein>
<evidence type="ECO:0000313" key="2">
    <source>
        <dbReference type="Proteomes" id="UP000236178"/>
    </source>
</evidence>
<reference evidence="1 2" key="1">
    <citation type="submission" date="2017-12" db="EMBL/GenBank/DDBJ databases">
        <title>Streptomyces populusis sp. nov., a novel endophytic actinobacterium isolated from stems of Populus adenopoda Maxim.</title>
        <authorList>
            <person name="Wang Z."/>
        </authorList>
    </citation>
    <scope>NUCLEOTIDE SEQUENCE [LARGE SCALE GENOMIC DNA]</scope>
    <source>
        <strain evidence="1 2">A249</strain>
    </source>
</reference>
<proteinExistence type="predicted"/>
<keyword evidence="2" id="KW-1185">Reference proteome</keyword>
<evidence type="ECO:0000313" key="1">
    <source>
        <dbReference type="EMBL" id="PKT75020.1"/>
    </source>
</evidence>
<organism evidence="1 2">
    <name type="scientific">Streptomyces populi</name>
    <dbReference type="NCBI Taxonomy" id="2058924"/>
    <lineage>
        <taxon>Bacteria</taxon>
        <taxon>Bacillati</taxon>
        <taxon>Actinomycetota</taxon>
        <taxon>Actinomycetes</taxon>
        <taxon>Kitasatosporales</taxon>
        <taxon>Streptomycetaceae</taxon>
        <taxon>Streptomyces</taxon>
    </lineage>
</organism>